<protein>
    <submittedName>
        <fullName evidence="7">Extracellular solute-binding protein</fullName>
    </submittedName>
</protein>
<dbReference type="Gene3D" id="3.40.190.10">
    <property type="entry name" value="Periplasmic binding protein-like II"/>
    <property type="match status" value="2"/>
</dbReference>
<evidence type="ECO:0000256" key="5">
    <source>
        <dbReference type="SAM" id="MobiDB-lite"/>
    </source>
</evidence>
<organism evidence="7 8">
    <name type="scientific">Arachnia propionica</name>
    <dbReference type="NCBI Taxonomy" id="1750"/>
    <lineage>
        <taxon>Bacteria</taxon>
        <taxon>Bacillati</taxon>
        <taxon>Actinomycetota</taxon>
        <taxon>Actinomycetes</taxon>
        <taxon>Propionibacteriales</taxon>
        <taxon>Propionibacteriaceae</taxon>
        <taxon>Arachnia</taxon>
    </lineage>
</organism>
<dbReference type="InterPro" id="IPR050490">
    <property type="entry name" value="Bact_solute-bd_prot1"/>
</dbReference>
<feature type="signal peptide" evidence="6">
    <location>
        <begin position="1"/>
        <end position="27"/>
    </location>
</feature>
<dbReference type="RefSeq" id="WP_125227474.1">
    <property type="nucleotide sequence ID" value="NZ_RQYT01000008.1"/>
</dbReference>
<dbReference type="PANTHER" id="PTHR43649:SF31">
    <property type="entry name" value="SN-GLYCEROL-3-PHOSPHATE-BINDING PERIPLASMIC PROTEIN UGPB"/>
    <property type="match status" value="1"/>
</dbReference>
<dbReference type="PROSITE" id="PS51318">
    <property type="entry name" value="TAT"/>
    <property type="match status" value="1"/>
</dbReference>
<dbReference type="InterPro" id="IPR006059">
    <property type="entry name" value="SBP"/>
</dbReference>
<comment type="similarity">
    <text evidence="2">Belongs to the bacterial solute-binding protein 1 family.</text>
</comment>
<dbReference type="SUPFAM" id="SSF53850">
    <property type="entry name" value="Periplasmic binding protein-like II"/>
    <property type="match status" value="1"/>
</dbReference>
<evidence type="ECO:0000313" key="7">
    <source>
        <dbReference type="EMBL" id="RRD50218.1"/>
    </source>
</evidence>
<keyword evidence="3" id="KW-0813">Transport</keyword>
<evidence type="ECO:0000313" key="8">
    <source>
        <dbReference type="Proteomes" id="UP000280935"/>
    </source>
</evidence>
<sequence length="565" mass="61298">MLVPPIPLTRRSVLGLAASSLGAAALAACGNNSPTGGGDGATATATWPTHVTPPVVAGGRASSLPGVPTMYTAPLKEFTRAVPSPPGDGSEVTTFQILWGTPPQDDASNLWLQELNQRLGVTYRANLAPGASYNDKFATLLASGNLPDLMFVQDTSPQGLQAAEDGALLDLSDLLAGDKVLEWPHLAHIRTETWQRSSKHGRILGIPNEDPVLTRFPAIRSDALEAIGATDVGTTIDDFLDRFVEMGKLGTLQGKEFYPMLDLGPLTEVAEWMFGIGPEWQLDDAGKLRHKYQHPRYPEVVEYLRRFWDGGAVFPDPTASNKSQKLENGQVGYNRDSYNAFFLDSQIRKLRASTPGADLTFFVPPAAPDATLTVVRTDGYWGIVAISSRVTDPARQKLLLSILNWFRSPFGSEEYQFINDGIEGVHFTRAADGSITKTQDEAAHSDHAALSWLGVSPVNNNYLIPPDLADKADNFFTTVETLAKDPVSSPVLGLVSEKASRSAGTRGSVRDDYVTGMLYGRRPVTDYQSFLDDWLRAGGQEALDDYQQRYDARESAAPSSPSPTK</sequence>
<reference evidence="7 8" key="1">
    <citation type="submission" date="2018-11" db="EMBL/GenBank/DDBJ databases">
        <title>Genomes From Bacteria Associated with the Canine Oral Cavity: a Test Case for Automated Genome-Based Taxonomic Assignment.</title>
        <authorList>
            <person name="Coil D.A."/>
            <person name="Jospin G."/>
            <person name="Darling A.E."/>
            <person name="Wallis C."/>
            <person name="Davis I.J."/>
            <person name="Harris S."/>
            <person name="Eisen J.A."/>
            <person name="Holcombe L.J."/>
            <person name="O'Flynn C."/>
        </authorList>
    </citation>
    <scope>NUCLEOTIDE SEQUENCE [LARGE SCALE GENOMIC DNA]</scope>
    <source>
        <strain evidence="7 8">OH2822_COT-296</strain>
    </source>
</reference>
<evidence type="ECO:0000256" key="6">
    <source>
        <dbReference type="SAM" id="SignalP"/>
    </source>
</evidence>
<feature type="region of interest" description="Disordered" evidence="5">
    <location>
        <begin position="546"/>
        <end position="565"/>
    </location>
</feature>
<comment type="subcellular location">
    <subcellularLocation>
        <location evidence="1">Cell envelope</location>
    </subcellularLocation>
</comment>
<evidence type="ECO:0000256" key="2">
    <source>
        <dbReference type="ARBA" id="ARBA00008520"/>
    </source>
</evidence>
<evidence type="ECO:0000256" key="3">
    <source>
        <dbReference type="ARBA" id="ARBA00022448"/>
    </source>
</evidence>
<gene>
    <name evidence="7" type="ORF">EII35_05625</name>
</gene>
<comment type="caution">
    <text evidence="7">The sequence shown here is derived from an EMBL/GenBank/DDBJ whole genome shotgun (WGS) entry which is preliminary data.</text>
</comment>
<name>A0A3P1WWC5_9ACTN</name>
<feature type="chain" id="PRO_5018196895" evidence="6">
    <location>
        <begin position="28"/>
        <end position="565"/>
    </location>
</feature>
<accession>A0A3P1WWC5</accession>
<evidence type="ECO:0000256" key="4">
    <source>
        <dbReference type="ARBA" id="ARBA00022729"/>
    </source>
</evidence>
<dbReference type="EMBL" id="RQYT01000008">
    <property type="protein sequence ID" value="RRD50218.1"/>
    <property type="molecule type" value="Genomic_DNA"/>
</dbReference>
<dbReference type="AlphaFoldDB" id="A0A3P1WWC5"/>
<dbReference type="PANTHER" id="PTHR43649">
    <property type="entry name" value="ARABINOSE-BINDING PROTEIN-RELATED"/>
    <property type="match status" value="1"/>
</dbReference>
<dbReference type="GO" id="GO:0030313">
    <property type="term" value="C:cell envelope"/>
    <property type="evidence" value="ECO:0007669"/>
    <property type="project" value="UniProtKB-SubCell"/>
</dbReference>
<dbReference type="InterPro" id="IPR006311">
    <property type="entry name" value="TAT_signal"/>
</dbReference>
<evidence type="ECO:0000256" key="1">
    <source>
        <dbReference type="ARBA" id="ARBA00004196"/>
    </source>
</evidence>
<dbReference type="Proteomes" id="UP000280935">
    <property type="component" value="Unassembled WGS sequence"/>
</dbReference>
<keyword evidence="4 6" id="KW-0732">Signal</keyword>
<proteinExistence type="inferred from homology"/>
<dbReference type="OrthoDB" id="3714110at2"/>
<dbReference type="Pfam" id="PF13416">
    <property type="entry name" value="SBP_bac_8"/>
    <property type="match status" value="1"/>
</dbReference>